<keyword evidence="1" id="KW-0472">Membrane</keyword>
<evidence type="ECO:0000256" key="1">
    <source>
        <dbReference type="SAM" id="Phobius"/>
    </source>
</evidence>
<dbReference type="AlphaFoldDB" id="A0A7R9CSE3"/>
<evidence type="ECO:0000313" key="2">
    <source>
        <dbReference type="EMBL" id="CAD7401066.1"/>
    </source>
</evidence>
<dbReference type="EMBL" id="OC318225">
    <property type="protein sequence ID" value="CAD7401066.1"/>
    <property type="molecule type" value="Genomic_DNA"/>
</dbReference>
<reference evidence="2" key="1">
    <citation type="submission" date="2020-11" db="EMBL/GenBank/DDBJ databases">
        <authorList>
            <person name="Tran Van P."/>
        </authorList>
    </citation>
    <scope>NUCLEOTIDE SEQUENCE</scope>
</reference>
<proteinExistence type="predicted"/>
<sequence>MPTVCETNGVDYSSSGLGLVGDTVTHLGTSRWPPIHLDVLGPNGCPCPATKATSFHVLLSTVYLETYDPVWALTPTHIIDTVQPRSIPQWSQVLRVVVPLSELAENYFILFYHITSLNKELLFTKELVSLEYWTCFSPLRLREKPLFTKYPVAMQYWAWYSLPRLGEIPLFMKEPVVMQYGAWYSPQRLQVKPLFTKEPVAMMCWTWFSPPCRQGISSPLPSDGEIAFGCSESVEISATLSSHPSAFPPEQAFQSPRQEIVGDAAEMGLFVANITVVFFAFSYNVSKMIFVNCLHFTLEFNIKRLALTLLMLVASNRQRSSSNPGKWLYKIPDLVCMLGTRSPASFSLTLSDMFLYPTTALMTIRITPIRNCTAMTKVWSNAAVAILALTLMVTMISTGIVQSNCISDQDCPRGQVCMATSDYQCSVQNPCPRDDFEQNSKRIHVCVRASRSGMRNSEMKAACASSLGREVLGQVKKLDRSLARSHAQSGRNPYMITRLLDEMDYRLPHLQRKDRLQTISDINSPHTYRRSIHGGAEPNSLSMMALKRRAASTNKRSQYVIPADGYRHVTETNGLQGRDHSTRPSETHRRILVPRPGIDNFTQHSKSEFRQNRHLIKTCIGFLDVQLNLTFKL</sequence>
<protein>
    <submittedName>
        <fullName evidence="2">Uncharacterized protein</fullName>
    </submittedName>
</protein>
<feature type="transmembrane region" description="Helical" evidence="1">
    <location>
        <begin position="264"/>
        <end position="283"/>
    </location>
</feature>
<gene>
    <name evidence="2" type="ORF">TCEB3V08_LOCUS5828</name>
</gene>
<feature type="transmembrane region" description="Helical" evidence="1">
    <location>
        <begin position="378"/>
        <end position="401"/>
    </location>
</feature>
<name>A0A7R9CSE3_TIMCR</name>
<keyword evidence="1" id="KW-0812">Transmembrane</keyword>
<accession>A0A7R9CSE3</accession>
<keyword evidence="1" id="KW-1133">Transmembrane helix</keyword>
<organism evidence="2">
    <name type="scientific">Timema cristinae</name>
    <name type="common">Walking stick</name>
    <dbReference type="NCBI Taxonomy" id="61476"/>
    <lineage>
        <taxon>Eukaryota</taxon>
        <taxon>Metazoa</taxon>
        <taxon>Ecdysozoa</taxon>
        <taxon>Arthropoda</taxon>
        <taxon>Hexapoda</taxon>
        <taxon>Insecta</taxon>
        <taxon>Pterygota</taxon>
        <taxon>Neoptera</taxon>
        <taxon>Polyneoptera</taxon>
        <taxon>Phasmatodea</taxon>
        <taxon>Timematodea</taxon>
        <taxon>Timematoidea</taxon>
        <taxon>Timematidae</taxon>
        <taxon>Timema</taxon>
    </lineage>
</organism>